<sequence length="272" mass="29621">MATASVEQASKALRCQTLVLKVSIHCQGCTRKVKKVLQGIDGVYSTAIDPQQQRVTVTGIVGVETLIKKLNYKGKYAEIWPQNESKPEKERGRAKNRKQKKDARTNQNWGDLPSRSTTVGNEEEPTEETKNDGKSAEISSSGSEFLAAKKEGNESKYGCLRKTKKSQEGHEGNDSSSSASLPSATVGTGNQPHGWGIDHPAAIHLNTTHQYSTPYLLYIPQMSASSHSSAFPIGSPAFDHVLASPHMHARVHAPMDSFNIFSDENVNGCCII</sequence>
<keyword evidence="9" id="KW-1185">Reference proteome</keyword>
<comment type="similarity">
    <text evidence="5">Belongs to the HIPP family.</text>
</comment>
<dbReference type="GO" id="GO:0046872">
    <property type="term" value="F:metal ion binding"/>
    <property type="evidence" value="ECO:0007669"/>
    <property type="project" value="UniProtKB-KW"/>
</dbReference>
<dbReference type="PANTHER" id="PTHR45868">
    <property type="entry name" value="HEAVY METAL-ASSOCIATED ISOPRENYLATED PLANT PROTEIN 33-RELATED"/>
    <property type="match status" value="1"/>
</dbReference>
<dbReference type="InterPro" id="IPR036163">
    <property type="entry name" value="HMA_dom_sf"/>
</dbReference>
<organism evidence="8 9">
    <name type="scientific">Erythroxylum novogranatense</name>
    <dbReference type="NCBI Taxonomy" id="1862640"/>
    <lineage>
        <taxon>Eukaryota</taxon>
        <taxon>Viridiplantae</taxon>
        <taxon>Streptophyta</taxon>
        <taxon>Embryophyta</taxon>
        <taxon>Tracheophyta</taxon>
        <taxon>Spermatophyta</taxon>
        <taxon>Magnoliopsida</taxon>
        <taxon>eudicotyledons</taxon>
        <taxon>Gunneridae</taxon>
        <taxon>Pentapetalae</taxon>
        <taxon>rosids</taxon>
        <taxon>fabids</taxon>
        <taxon>Malpighiales</taxon>
        <taxon>Erythroxylaceae</taxon>
        <taxon>Erythroxylum</taxon>
    </lineage>
</organism>
<keyword evidence="3" id="KW-0449">Lipoprotein</keyword>
<evidence type="ECO:0000256" key="4">
    <source>
        <dbReference type="ARBA" id="ARBA00023289"/>
    </source>
</evidence>
<keyword evidence="4" id="KW-0636">Prenylation</keyword>
<feature type="region of interest" description="Disordered" evidence="6">
    <location>
        <begin position="158"/>
        <end position="192"/>
    </location>
</feature>
<feature type="compositionally biased region" description="Low complexity" evidence="6">
    <location>
        <begin position="175"/>
        <end position="184"/>
    </location>
</feature>
<feature type="compositionally biased region" description="Polar residues" evidence="6">
    <location>
        <begin position="105"/>
        <end position="120"/>
    </location>
</feature>
<dbReference type="AlphaFoldDB" id="A0AAV8TKF3"/>
<dbReference type="PANTHER" id="PTHR45868:SF80">
    <property type="entry name" value="F15K9.8-RELATED"/>
    <property type="match status" value="1"/>
</dbReference>
<accession>A0AAV8TKF3</accession>
<feature type="region of interest" description="Disordered" evidence="6">
    <location>
        <begin position="83"/>
        <end position="143"/>
    </location>
</feature>
<dbReference type="Proteomes" id="UP001159364">
    <property type="component" value="Linkage Group LG04"/>
</dbReference>
<dbReference type="CDD" id="cd00371">
    <property type="entry name" value="HMA"/>
    <property type="match status" value="1"/>
</dbReference>
<dbReference type="SUPFAM" id="SSF55008">
    <property type="entry name" value="HMA, heavy metal-associated domain"/>
    <property type="match status" value="1"/>
</dbReference>
<dbReference type="Pfam" id="PF00403">
    <property type="entry name" value="HMA"/>
    <property type="match status" value="1"/>
</dbReference>
<name>A0AAV8TKF3_9ROSI</name>
<evidence type="ECO:0000313" key="9">
    <source>
        <dbReference type="Proteomes" id="UP001159364"/>
    </source>
</evidence>
<comment type="caution">
    <text evidence="8">The sequence shown here is derived from an EMBL/GenBank/DDBJ whole genome shotgun (WGS) entry which is preliminary data.</text>
</comment>
<gene>
    <name evidence="8" type="ORF">K2173_007842</name>
</gene>
<keyword evidence="2" id="KW-0479">Metal-binding</keyword>
<evidence type="ECO:0000259" key="7">
    <source>
        <dbReference type="PROSITE" id="PS50846"/>
    </source>
</evidence>
<reference evidence="8 9" key="1">
    <citation type="submission" date="2021-09" db="EMBL/GenBank/DDBJ databases">
        <title>Genomic insights and catalytic innovation underlie evolution of tropane alkaloids biosynthesis.</title>
        <authorList>
            <person name="Wang Y.-J."/>
            <person name="Tian T."/>
            <person name="Huang J.-P."/>
            <person name="Huang S.-X."/>
        </authorList>
    </citation>
    <scope>NUCLEOTIDE SEQUENCE [LARGE SCALE GENOMIC DNA]</scope>
    <source>
        <strain evidence="8">KIB-2018</strain>
        <tissue evidence="8">Leaf</tissue>
    </source>
</reference>
<dbReference type="Gene3D" id="3.30.70.100">
    <property type="match status" value="1"/>
</dbReference>
<dbReference type="InterPro" id="IPR006121">
    <property type="entry name" value="HMA_dom"/>
</dbReference>
<evidence type="ECO:0000256" key="5">
    <source>
        <dbReference type="ARBA" id="ARBA00024045"/>
    </source>
</evidence>
<evidence type="ECO:0000256" key="6">
    <source>
        <dbReference type="SAM" id="MobiDB-lite"/>
    </source>
</evidence>
<dbReference type="EMBL" id="JAIWQS010000004">
    <property type="protein sequence ID" value="KAJ8766775.1"/>
    <property type="molecule type" value="Genomic_DNA"/>
</dbReference>
<feature type="domain" description="HMA" evidence="7">
    <location>
        <begin position="15"/>
        <end position="78"/>
    </location>
</feature>
<proteinExistence type="inferred from homology"/>
<evidence type="ECO:0000256" key="2">
    <source>
        <dbReference type="ARBA" id="ARBA00022723"/>
    </source>
</evidence>
<evidence type="ECO:0000313" key="8">
    <source>
        <dbReference type="EMBL" id="KAJ8766775.1"/>
    </source>
</evidence>
<evidence type="ECO:0000256" key="3">
    <source>
        <dbReference type="ARBA" id="ARBA00023288"/>
    </source>
</evidence>
<dbReference type="PROSITE" id="PS50846">
    <property type="entry name" value="HMA_2"/>
    <property type="match status" value="1"/>
</dbReference>
<protein>
    <recommendedName>
        <fullName evidence="7">HMA domain-containing protein</fullName>
    </recommendedName>
</protein>
<keyword evidence="1" id="KW-0488">Methylation</keyword>
<evidence type="ECO:0000256" key="1">
    <source>
        <dbReference type="ARBA" id="ARBA00022481"/>
    </source>
</evidence>